<evidence type="ECO:0000259" key="1">
    <source>
        <dbReference type="Pfam" id="PF13588"/>
    </source>
</evidence>
<gene>
    <name evidence="2" type="ORF">GCM10023143_08340</name>
</gene>
<dbReference type="Pfam" id="PF13588">
    <property type="entry name" value="HSDR_N_2"/>
    <property type="match status" value="1"/>
</dbReference>
<sequence length="144" mass="16959">MIHIPFPEPDFTVREENGKTYIFDRIRKRMVLLSPEEWVRQNFIAYLTLALRYPAALISIEKALQLGSLNKRYDIIVYKDDRPWMMVECKEAAVEITPATLEQILRYNMALPVEYLVLTNGKRTYCIRRSPADWAFLDRLPAYG</sequence>
<name>A0ABP8FI07_9BACT</name>
<dbReference type="RefSeq" id="WP_344975825.1">
    <property type="nucleotide sequence ID" value="NZ_BAABFN010000001.1"/>
</dbReference>
<protein>
    <submittedName>
        <fullName evidence="2">Type I restriction enzyme HsdR N-terminal domain-containing protein</fullName>
    </submittedName>
</protein>
<proteinExistence type="predicted"/>
<evidence type="ECO:0000313" key="2">
    <source>
        <dbReference type="EMBL" id="GAA4304177.1"/>
    </source>
</evidence>
<organism evidence="2 3">
    <name type="scientific">Compostibacter hankyongensis</name>
    <dbReference type="NCBI Taxonomy" id="1007089"/>
    <lineage>
        <taxon>Bacteria</taxon>
        <taxon>Pseudomonadati</taxon>
        <taxon>Bacteroidota</taxon>
        <taxon>Chitinophagia</taxon>
        <taxon>Chitinophagales</taxon>
        <taxon>Chitinophagaceae</taxon>
        <taxon>Compostibacter</taxon>
    </lineage>
</organism>
<evidence type="ECO:0000313" key="3">
    <source>
        <dbReference type="Proteomes" id="UP001501207"/>
    </source>
</evidence>
<dbReference type="InterPro" id="IPR029464">
    <property type="entry name" value="HSDR_N"/>
</dbReference>
<reference evidence="3" key="1">
    <citation type="journal article" date="2019" name="Int. J. Syst. Evol. Microbiol.">
        <title>The Global Catalogue of Microorganisms (GCM) 10K type strain sequencing project: providing services to taxonomists for standard genome sequencing and annotation.</title>
        <authorList>
            <consortium name="The Broad Institute Genomics Platform"/>
            <consortium name="The Broad Institute Genome Sequencing Center for Infectious Disease"/>
            <person name="Wu L."/>
            <person name="Ma J."/>
        </authorList>
    </citation>
    <scope>NUCLEOTIDE SEQUENCE [LARGE SCALE GENOMIC DNA]</scope>
    <source>
        <strain evidence="3">JCM 17664</strain>
    </source>
</reference>
<accession>A0ABP8FI07</accession>
<comment type="caution">
    <text evidence="2">The sequence shown here is derived from an EMBL/GenBank/DDBJ whole genome shotgun (WGS) entry which is preliminary data.</text>
</comment>
<keyword evidence="3" id="KW-1185">Reference proteome</keyword>
<dbReference type="Proteomes" id="UP001501207">
    <property type="component" value="Unassembled WGS sequence"/>
</dbReference>
<feature type="domain" description="Type I restriction enzyme R protein N-terminal" evidence="1">
    <location>
        <begin position="35"/>
        <end position="141"/>
    </location>
</feature>
<dbReference type="EMBL" id="BAABFN010000001">
    <property type="protein sequence ID" value="GAA4304177.1"/>
    <property type="molecule type" value="Genomic_DNA"/>
</dbReference>